<evidence type="ECO:0000256" key="3">
    <source>
        <dbReference type="PIRSR" id="PIRSR603782-1"/>
    </source>
</evidence>
<dbReference type="NCBIfam" id="TIGR01409">
    <property type="entry name" value="TAT_signal_seq"/>
    <property type="match status" value="1"/>
</dbReference>
<evidence type="ECO:0000259" key="5">
    <source>
        <dbReference type="PROSITE" id="PS51352"/>
    </source>
</evidence>
<feature type="domain" description="Thioredoxin" evidence="5">
    <location>
        <begin position="49"/>
        <end position="221"/>
    </location>
</feature>
<dbReference type="InterPro" id="IPR036249">
    <property type="entry name" value="Thioredoxin-like_sf"/>
</dbReference>
<dbReference type="InterPro" id="IPR013766">
    <property type="entry name" value="Thioredoxin_domain"/>
</dbReference>
<evidence type="ECO:0000256" key="2">
    <source>
        <dbReference type="ARBA" id="ARBA00023008"/>
    </source>
</evidence>
<evidence type="ECO:0000256" key="4">
    <source>
        <dbReference type="PIRSR" id="PIRSR603782-2"/>
    </source>
</evidence>
<dbReference type="PROSITE" id="PS51257">
    <property type="entry name" value="PROKAR_LIPOPROTEIN"/>
    <property type="match status" value="1"/>
</dbReference>
<evidence type="ECO:0000256" key="1">
    <source>
        <dbReference type="ARBA" id="ARBA00010996"/>
    </source>
</evidence>
<dbReference type="PANTHER" id="PTHR12151:SF25">
    <property type="entry name" value="LINALOOL DEHYDRATASE_ISOMERASE DOMAIN-CONTAINING PROTEIN"/>
    <property type="match status" value="1"/>
</dbReference>
<comment type="caution">
    <text evidence="6">The sequence shown here is derived from an EMBL/GenBank/DDBJ whole genome shotgun (WGS) entry which is preliminary data.</text>
</comment>
<dbReference type="GeneID" id="79302331"/>
<feature type="binding site" evidence="3">
    <location>
        <position position="185"/>
    </location>
    <ligand>
        <name>Cu cation</name>
        <dbReference type="ChEBI" id="CHEBI:23378"/>
    </ligand>
</feature>
<dbReference type="InterPro" id="IPR019546">
    <property type="entry name" value="TAT_signal_bac_arc"/>
</dbReference>
<evidence type="ECO:0000313" key="6">
    <source>
        <dbReference type="EMBL" id="MFC7080961.1"/>
    </source>
</evidence>
<dbReference type="PROSITE" id="PS51352">
    <property type="entry name" value="THIOREDOXIN_2"/>
    <property type="match status" value="1"/>
</dbReference>
<keyword evidence="7" id="KW-1185">Reference proteome</keyword>
<dbReference type="Proteomes" id="UP001596407">
    <property type="component" value="Unassembled WGS sequence"/>
</dbReference>
<proteinExistence type="inferred from homology"/>
<dbReference type="EMBL" id="JBHSZH010000005">
    <property type="protein sequence ID" value="MFC7080961.1"/>
    <property type="molecule type" value="Genomic_DNA"/>
</dbReference>
<feature type="binding site" evidence="3">
    <location>
        <position position="87"/>
    </location>
    <ligand>
        <name>Cu cation</name>
        <dbReference type="ChEBI" id="CHEBI:23378"/>
    </ligand>
</feature>
<feature type="binding site" evidence="3">
    <location>
        <position position="91"/>
    </location>
    <ligand>
        <name>Cu cation</name>
        <dbReference type="ChEBI" id="CHEBI:23378"/>
    </ligand>
</feature>
<keyword evidence="2 3" id="KW-0186">Copper</keyword>
<reference evidence="6 7" key="1">
    <citation type="journal article" date="2019" name="Int. J. Syst. Evol. Microbiol.">
        <title>The Global Catalogue of Microorganisms (GCM) 10K type strain sequencing project: providing services to taxonomists for standard genome sequencing and annotation.</title>
        <authorList>
            <consortium name="The Broad Institute Genomics Platform"/>
            <consortium name="The Broad Institute Genome Sequencing Center for Infectious Disease"/>
            <person name="Wu L."/>
            <person name="Ma J."/>
        </authorList>
    </citation>
    <scope>NUCLEOTIDE SEQUENCE [LARGE SCALE GENOMIC DNA]</scope>
    <source>
        <strain evidence="6 7">DT72</strain>
    </source>
</reference>
<keyword evidence="3" id="KW-0479">Metal-binding</keyword>
<sequence length="221" mass="24626">MDRREFLRTATAVGLAGGVAGCTGVLDSNSNVALGEPDREVDGEKLPYPTWGQKVPDVTLPAPLEDRTVELRSVGKPSVLTFFYSHCKTVCPVLVSTVRNVQTDSLNERYADDVAFFPTTFDPARDDADRLEAYSEKMNVDADAGNWHFLRPESKDRAKAVVQDEFGVAFERTDPEDMDMYMFTHSALTFLVNADGYVERAYRSKSPKAKQIISDLETVRT</sequence>
<dbReference type="Pfam" id="PF02630">
    <property type="entry name" value="SCO1-SenC"/>
    <property type="match status" value="1"/>
</dbReference>
<dbReference type="AlphaFoldDB" id="A0ABD5WQI0"/>
<comment type="similarity">
    <text evidence="1">Belongs to the SCO1/2 family.</text>
</comment>
<dbReference type="InterPro" id="IPR003782">
    <property type="entry name" value="SCO1/SenC"/>
</dbReference>
<accession>A0ABD5WQI0</accession>
<evidence type="ECO:0000313" key="7">
    <source>
        <dbReference type="Proteomes" id="UP001596407"/>
    </source>
</evidence>
<gene>
    <name evidence="6" type="ORF">ACFQJ6_13450</name>
</gene>
<dbReference type="PANTHER" id="PTHR12151">
    <property type="entry name" value="ELECTRON TRANSPORT PROTIN SCO1/SENC FAMILY MEMBER"/>
    <property type="match status" value="1"/>
</dbReference>
<organism evidence="6 7">
    <name type="scientific">Halorussus caseinilyticus</name>
    <dbReference type="NCBI Taxonomy" id="3034025"/>
    <lineage>
        <taxon>Archaea</taxon>
        <taxon>Methanobacteriati</taxon>
        <taxon>Methanobacteriota</taxon>
        <taxon>Stenosarchaea group</taxon>
        <taxon>Halobacteria</taxon>
        <taxon>Halobacteriales</taxon>
        <taxon>Haladaptataceae</taxon>
        <taxon>Halorussus</taxon>
    </lineage>
</organism>
<protein>
    <submittedName>
        <fullName evidence="6">SCO family protein</fullName>
    </submittedName>
</protein>
<dbReference type="SUPFAM" id="SSF52833">
    <property type="entry name" value="Thioredoxin-like"/>
    <property type="match status" value="1"/>
</dbReference>
<dbReference type="Gene3D" id="3.40.30.10">
    <property type="entry name" value="Glutaredoxin"/>
    <property type="match status" value="1"/>
</dbReference>
<keyword evidence="4" id="KW-1015">Disulfide bond</keyword>
<name>A0ABD5WQI0_9EURY</name>
<dbReference type="RefSeq" id="WP_276281150.1">
    <property type="nucleotide sequence ID" value="NZ_CP119809.1"/>
</dbReference>
<dbReference type="CDD" id="cd02968">
    <property type="entry name" value="SCO"/>
    <property type="match status" value="1"/>
</dbReference>
<feature type="disulfide bond" description="Redox-active" evidence="4">
    <location>
        <begin position="87"/>
        <end position="91"/>
    </location>
</feature>